<dbReference type="GO" id="GO:0005929">
    <property type="term" value="C:cilium"/>
    <property type="evidence" value="ECO:0000318"/>
    <property type="project" value="GO_Central"/>
</dbReference>
<comment type="subcellular location">
    <subcellularLocation>
        <location evidence="1">Cell projection</location>
        <location evidence="1">Cilium</location>
    </subcellularLocation>
</comment>
<organism evidence="6 7">
    <name type="scientific">Monosiga brevicollis</name>
    <name type="common">Choanoflagellate</name>
    <dbReference type="NCBI Taxonomy" id="81824"/>
    <lineage>
        <taxon>Eukaryota</taxon>
        <taxon>Choanoflagellata</taxon>
        <taxon>Craspedida</taxon>
        <taxon>Salpingoecidae</taxon>
        <taxon>Monosiga</taxon>
    </lineage>
</organism>
<dbReference type="GeneID" id="5889183"/>
<keyword evidence="7" id="KW-1185">Reference proteome</keyword>
<keyword evidence="4" id="KW-0966">Cell projection</keyword>
<evidence type="ECO:0000256" key="2">
    <source>
        <dbReference type="ARBA" id="ARBA00009415"/>
    </source>
</evidence>
<evidence type="ECO:0008006" key="8">
    <source>
        <dbReference type="Google" id="ProtNLM"/>
    </source>
</evidence>
<sequence>MGDTPRNQEDEAPNPYGTFILAENLTDKLKLLDYDEHFLKARKVPPFPRHYFAVSVNSNEQLWTFAALVSWLLELCGQNYPQPDVYDDPNAIISGIMIELRKQGMPTDFQQSRLKPGYGPEICQILNNLAQQALKAKRWRWEKPVHRDDALQDAVEEVTDMEMTAAAVQDDEEIEEDFDMEEDFIDVNDGPMVRWRSSCTLLHKSLRAAVLESSTTSAEWKLEVERVLPQLKVQLRAEAKDWRNHLQEMADNRTEIEQALTDTKAHLTKLQGDVSKVLEKIASRERYVNTQLDSLIHEYRTAQDTFSATSSKYKEASVTVTDLSRQLASVTEELDAVKTQMDERGNSMTDTSPLRNIKTALNKLRKEISEMDLRIGVVQHILMSAQTRDKGELVNTMNATIKEDHFGDKWD</sequence>
<dbReference type="GO" id="GO:1905515">
    <property type="term" value="P:non-motile cilium assembly"/>
    <property type="evidence" value="ECO:0000318"/>
    <property type="project" value="GO_Central"/>
</dbReference>
<dbReference type="InterPro" id="IPR019530">
    <property type="entry name" value="Intra-flagellar_transport_57"/>
</dbReference>
<dbReference type="GO" id="GO:0005815">
    <property type="term" value="C:microtubule organizing center"/>
    <property type="evidence" value="ECO:0000318"/>
    <property type="project" value="GO_Central"/>
</dbReference>
<evidence type="ECO:0000256" key="1">
    <source>
        <dbReference type="ARBA" id="ARBA00004138"/>
    </source>
</evidence>
<proteinExistence type="inferred from homology"/>
<keyword evidence="5" id="KW-0175">Coiled coil</keyword>
<dbReference type="Gene3D" id="1.10.287.1490">
    <property type="match status" value="1"/>
</dbReference>
<dbReference type="FunCoup" id="A9UTC0">
    <property type="interactions" value="258"/>
</dbReference>
<dbReference type="AlphaFoldDB" id="A9UTC0"/>
<evidence type="ECO:0000313" key="7">
    <source>
        <dbReference type="Proteomes" id="UP000001357"/>
    </source>
</evidence>
<evidence type="ECO:0000256" key="5">
    <source>
        <dbReference type="SAM" id="Coils"/>
    </source>
</evidence>
<dbReference type="GO" id="GO:0005794">
    <property type="term" value="C:Golgi apparatus"/>
    <property type="evidence" value="ECO:0000318"/>
    <property type="project" value="GO_Central"/>
</dbReference>
<dbReference type="STRING" id="81824.A9UTC0"/>
<dbReference type="Proteomes" id="UP000001357">
    <property type="component" value="Unassembled WGS sequence"/>
</dbReference>
<name>A9UTC0_MONBE</name>
<reference evidence="6 7" key="1">
    <citation type="journal article" date="2008" name="Nature">
        <title>The genome of the choanoflagellate Monosiga brevicollis and the origin of metazoans.</title>
        <authorList>
            <consortium name="JGI Sequencing"/>
            <person name="King N."/>
            <person name="Westbrook M.J."/>
            <person name="Young S.L."/>
            <person name="Kuo A."/>
            <person name="Abedin M."/>
            <person name="Chapman J."/>
            <person name="Fairclough S."/>
            <person name="Hellsten U."/>
            <person name="Isogai Y."/>
            <person name="Letunic I."/>
            <person name="Marr M."/>
            <person name="Pincus D."/>
            <person name="Putnam N."/>
            <person name="Rokas A."/>
            <person name="Wright K.J."/>
            <person name="Zuzow R."/>
            <person name="Dirks W."/>
            <person name="Good M."/>
            <person name="Goodstein D."/>
            <person name="Lemons D."/>
            <person name="Li W."/>
            <person name="Lyons J.B."/>
            <person name="Morris A."/>
            <person name="Nichols S."/>
            <person name="Richter D.J."/>
            <person name="Salamov A."/>
            <person name="Bork P."/>
            <person name="Lim W.A."/>
            <person name="Manning G."/>
            <person name="Miller W.T."/>
            <person name="McGinnis W."/>
            <person name="Shapiro H."/>
            <person name="Tjian R."/>
            <person name="Grigoriev I.V."/>
            <person name="Rokhsar D."/>
        </authorList>
    </citation>
    <scope>NUCLEOTIDE SEQUENCE [LARGE SCALE GENOMIC DNA]</scope>
    <source>
        <strain evidence="7">MX1 / ATCC 50154</strain>
    </source>
</reference>
<dbReference type="InParanoid" id="A9UTC0"/>
<evidence type="ECO:0000256" key="3">
    <source>
        <dbReference type="ARBA" id="ARBA00023069"/>
    </source>
</evidence>
<dbReference type="KEGG" id="mbr:MONBRDRAFT_17952"/>
<keyword evidence="3" id="KW-0969">Cilium</keyword>
<feature type="coiled-coil region" evidence="5">
    <location>
        <begin position="232"/>
        <end position="259"/>
    </location>
</feature>
<dbReference type="EMBL" id="CH991545">
    <property type="protein sequence ID" value="EDQ91221.1"/>
    <property type="molecule type" value="Genomic_DNA"/>
</dbReference>
<dbReference type="GO" id="GO:0042073">
    <property type="term" value="P:intraciliary transport"/>
    <property type="evidence" value="ECO:0000318"/>
    <property type="project" value="GO_Central"/>
</dbReference>
<dbReference type="PANTHER" id="PTHR16011">
    <property type="entry name" value="IFT57/HIPPI"/>
    <property type="match status" value="1"/>
</dbReference>
<dbReference type="RefSeq" id="XP_001743643.1">
    <property type="nucleotide sequence ID" value="XM_001743591.1"/>
</dbReference>
<gene>
    <name evidence="6" type="ORF">MONBRDRAFT_17952</name>
</gene>
<comment type="similarity">
    <text evidence="2">Belongs to the IFT57 family.</text>
</comment>
<feature type="coiled-coil region" evidence="5">
    <location>
        <begin position="320"/>
        <end position="374"/>
    </location>
</feature>
<dbReference type="OMA" id="VHAHDQD"/>
<evidence type="ECO:0000256" key="4">
    <source>
        <dbReference type="ARBA" id="ARBA00023273"/>
    </source>
</evidence>
<dbReference type="Pfam" id="PF10498">
    <property type="entry name" value="IFT57"/>
    <property type="match status" value="1"/>
</dbReference>
<dbReference type="PANTHER" id="PTHR16011:SF0">
    <property type="entry name" value="INTRAFLAGELLAR TRANSPORT PROTEIN 57 HOMOLOG"/>
    <property type="match status" value="1"/>
</dbReference>
<evidence type="ECO:0000313" key="6">
    <source>
        <dbReference type="EMBL" id="EDQ91221.1"/>
    </source>
</evidence>
<dbReference type="eggNOG" id="KOG0972">
    <property type="taxonomic scope" value="Eukaryota"/>
</dbReference>
<protein>
    <recommendedName>
        <fullName evidence="8">Intraflagellar transport protein 57</fullName>
    </recommendedName>
</protein>
<accession>A9UTC0</accession>
<dbReference type="GO" id="GO:0030992">
    <property type="term" value="C:intraciliary transport particle B"/>
    <property type="evidence" value="ECO:0000318"/>
    <property type="project" value="GO_Central"/>
</dbReference>